<dbReference type="AlphaFoldDB" id="A0A9W8YWV8"/>
<evidence type="ECO:0000313" key="3">
    <source>
        <dbReference type="Proteomes" id="UP001140453"/>
    </source>
</evidence>
<dbReference type="InterPro" id="IPR029058">
    <property type="entry name" value="AB_hydrolase_fold"/>
</dbReference>
<dbReference type="SUPFAM" id="SSF53474">
    <property type="entry name" value="alpha/beta-Hydrolases"/>
    <property type="match status" value="1"/>
</dbReference>
<dbReference type="Proteomes" id="UP001140453">
    <property type="component" value="Unassembled WGS sequence"/>
</dbReference>
<accession>A0A9W8YWV8</accession>
<proteinExistence type="predicted"/>
<dbReference type="Gene3D" id="3.40.50.1820">
    <property type="entry name" value="alpha/beta hydrolase"/>
    <property type="match status" value="1"/>
</dbReference>
<protein>
    <recommendedName>
        <fullName evidence="1">Dienelactone hydrolase domain-containing protein</fullName>
    </recommendedName>
</protein>
<reference evidence="2" key="1">
    <citation type="submission" date="2022-10" db="EMBL/GenBank/DDBJ databases">
        <title>Tapping the CABI collections for fungal endophytes: first genome assemblies for Collariella, Neodidymelliopsis, Ascochyta clinopodiicola, Didymella pomorum, Didymosphaeria variabile, Neocosmospora piperis and Neocucurbitaria cava.</title>
        <authorList>
            <person name="Hill R."/>
        </authorList>
    </citation>
    <scope>NUCLEOTIDE SEQUENCE</scope>
    <source>
        <strain evidence="2">IMI 355082</strain>
    </source>
</reference>
<feature type="domain" description="Dienelactone hydrolase" evidence="1">
    <location>
        <begin position="35"/>
        <end position="249"/>
    </location>
</feature>
<sequence>MSATHGHSQACCNTPAVNSSGYIAKGSYSHIGGMKTYITGTEEPTKGIVSIYDIFGFFDQTIQGADILALNGYQKYKVFMPDWFNGNAVPIEWYPPDTKQKQKDLSEWFRRNAPHDVAAALPKYVSALQEANPTIKSWALIGYCWGGNVVELTTSARNNPFSISAAPHPAMIDPTGADKISVPYIMIASGEEPAEAVKEVQDRLKAPHQVEIFPDQVHGFMAARADLSDPKVKAEYARGYKLVLDFFEKNWPQDVTHSG</sequence>
<dbReference type="GO" id="GO:0016787">
    <property type="term" value="F:hydrolase activity"/>
    <property type="evidence" value="ECO:0007669"/>
    <property type="project" value="InterPro"/>
</dbReference>
<dbReference type="OrthoDB" id="2147163at2759"/>
<dbReference type="Pfam" id="PF01738">
    <property type="entry name" value="DLH"/>
    <property type="match status" value="1"/>
</dbReference>
<organism evidence="2 3">
    <name type="scientific">Gnomoniopsis smithogilvyi</name>
    <dbReference type="NCBI Taxonomy" id="1191159"/>
    <lineage>
        <taxon>Eukaryota</taxon>
        <taxon>Fungi</taxon>
        <taxon>Dikarya</taxon>
        <taxon>Ascomycota</taxon>
        <taxon>Pezizomycotina</taxon>
        <taxon>Sordariomycetes</taxon>
        <taxon>Sordariomycetidae</taxon>
        <taxon>Diaporthales</taxon>
        <taxon>Gnomoniaceae</taxon>
        <taxon>Gnomoniopsis</taxon>
    </lineage>
</organism>
<comment type="caution">
    <text evidence="2">The sequence shown here is derived from an EMBL/GenBank/DDBJ whole genome shotgun (WGS) entry which is preliminary data.</text>
</comment>
<keyword evidence="3" id="KW-1185">Reference proteome</keyword>
<evidence type="ECO:0000313" key="2">
    <source>
        <dbReference type="EMBL" id="KAJ4393338.1"/>
    </source>
</evidence>
<dbReference type="EMBL" id="JAPEVB010000002">
    <property type="protein sequence ID" value="KAJ4393338.1"/>
    <property type="molecule type" value="Genomic_DNA"/>
</dbReference>
<name>A0A9W8YWV8_9PEZI</name>
<gene>
    <name evidence="2" type="ORF">N0V93_002546</name>
</gene>
<evidence type="ECO:0000259" key="1">
    <source>
        <dbReference type="Pfam" id="PF01738"/>
    </source>
</evidence>
<dbReference type="PANTHER" id="PTHR47668:SF1">
    <property type="entry name" value="DIENELACTONE HYDROLASE DOMAIN-CONTAINING PROTEIN-RELATED"/>
    <property type="match status" value="1"/>
</dbReference>
<dbReference type="PANTHER" id="PTHR47668">
    <property type="entry name" value="DIENELACTONE HYDROLASE FAMILY PROTEIN (AFU_ORTHOLOGUE AFUA_6G01940)"/>
    <property type="match status" value="1"/>
</dbReference>
<dbReference type="InterPro" id="IPR002925">
    <property type="entry name" value="Dienelactn_hydro"/>
</dbReference>